<proteinExistence type="predicted"/>
<reference evidence="2 3" key="1">
    <citation type="submission" date="2019-02" db="EMBL/GenBank/DDBJ databases">
        <authorList>
            <person name="Goldberg S.R."/>
            <person name="Haltli B.A."/>
            <person name="Correa H."/>
            <person name="Russell K.G."/>
        </authorList>
    </citation>
    <scope>NUCLEOTIDE SEQUENCE [LARGE SCALE GENOMIC DNA]</scope>
    <source>
        <strain evidence="2 3">JCM 16186</strain>
    </source>
</reference>
<gene>
    <name evidence="2" type="ORF">E1163_04675</name>
</gene>
<keyword evidence="1" id="KW-1133">Transmembrane helix</keyword>
<organism evidence="2 3">
    <name type="scientific">Fulvivirga kasyanovii</name>
    <dbReference type="NCBI Taxonomy" id="396812"/>
    <lineage>
        <taxon>Bacteria</taxon>
        <taxon>Pseudomonadati</taxon>
        <taxon>Bacteroidota</taxon>
        <taxon>Cytophagia</taxon>
        <taxon>Cytophagales</taxon>
        <taxon>Fulvivirgaceae</taxon>
        <taxon>Fulvivirga</taxon>
    </lineage>
</organism>
<evidence type="ECO:0000313" key="2">
    <source>
        <dbReference type="EMBL" id="MTI24233.1"/>
    </source>
</evidence>
<dbReference type="EMBL" id="SMLW01000385">
    <property type="protein sequence ID" value="MTI24233.1"/>
    <property type="molecule type" value="Genomic_DNA"/>
</dbReference>
<dbReference type="RefSeq" id="WP_155170018.1">
    <property type="nucleotide sequence ID" value="NZ_BAAAFL010000051.1"/>
</dbReference>
<comment type="caution">
    <text evidence="2">The sequence shown here is derived from an EMBL/GenBank/DDBJ whole genome shotgun (WGS) entry which is preliminary data.</text>
</comment>
<name>A0ABW9RJH5_9BACT</name>
<feature type="transmembrane region" description="Helical" evidence="1">
    <location>
        <begin position="7"/>
        <end position="25"/>
    </location>
</feature>
<keyword evidence="3" id="KW-1185">Reference proteome</keyword>
<feature type="transmembrane region" description="Helical" evidence="1">
    <location>
        <begin position="31"/>
        <end position="52"/>
    </location>
</feature>
<evidence type="ECO:0000256" key="1">
    <source>
        <dbReference type="SAM" id="Phobius"/>
    </source>
</evidence>
<evidence type="ECO:0000313" key="3">
    <source>
        <dbReference type="Proteomes" id="UP000798808"/>
    </source>
</evidence>
<dbReference type="Proteomes" id="UP000798808">
    <property type="component" value="Unassembled WGS sequence"/>
</dbReference>
<accession>A0ABW9RJH5</accession>
<protein>
    <recommendedName>
        <fullName evidence="4">PH domain-containing protein</fullName>
    </recommendedName>
</protein>
<sequence>MIQLKRSLPNIILLVVFTCLLIYQAMDRSGFVYYFYFGFISLLMANLTNFLLNRNYIEVTENTVTIYRDLFIKTRLELSNIEQITLSYTPFTRSYFKLRNGTKIKFTASNIDNSEIEKLKAITPNVN</sequence>
<keyword evidence="1" id="KW-0812">Transmembrane</keyword>
<evidence type="ECO:0008006" key="4">
    <source>
        <dbReference type="Google" id="ProtNLM"/>
    </source>
</evidence>
<keyword evidence="1" id="KW-0472">Membrane</keyword>